<dbReference type="OrthoDB" id="5477230at2"/>
<dbReference type="Pfam" id="PF08487">
    <property type="entry name" value="VIT"/>
    <property type="match status" value="1"/>
</dbReference>
<reference evidence="5 6" key="1">
    <citation type="submission" date="2019-04" db="EMBL/GenBank/DDBJ databases">
        <authorList>
            <person name="Li Y."/>
            <person name="Wang J."/>
        </authorList>
    </citation>
    <scope>NUCLEOTIDE SEQUENCE [LARGE SCALE GENOMIC DNA]</scope>
    <source>
        <strain evidence="5 6">DSM 14668</strain>
    </source>
</reference>
<dbReference type="EMBL" id="SSMQ01000007">
    <property type="protein sequence ID" value="TKD10103.1"/>
    <property type="molecule type" value="Genomic_DNA"/>
</dbReference>
<protein>
    <submittedName>
        <fullName evidence="5">AgmX/PglI C-terminal domain-containing protein</fullName>
    </submittedName>
</protein>
<evidence type="ECO:0000256" key="1">
    <source>
        <dbReference type="SAM" id="MobiDB-lite"/>
    </source>
</evidence>
<sequence>MRRLRPLVAAHTLVLFAGLSGCLAAPDEVDGEKAPPAATRGAPAILETASGIREEEFIEEETRPTDLAAPRGFGTITGRLPGTNTVVPGVRLRAHSVRVTIRDGFARTEIEEELANDTPTVLEGRYVFPLPPDASLSRLALWVGEDLVEGEMVERQRAARIFQGIVDDTVRPRDPALLEWAQNSSFSLKIFPMPARGSRKVILAYDEVLPVTKGVARYTYPLSLGEDRAVRMDSFRVHVTVEDAGGGAADAKVLGHAASLRTEAGHLEADFQAESFVPNADFILEFPRPQAEILPVAVEGSGDGRGFFSVRVPIPTAPEATALEPRREKVIVLDASHGVTREGLAAEVTVAETMIRRLREDERFAVLLCDSACVSYPERGLSARSDVSLAEAGRFLHERAPQGASDLAEALVSAISRIETPRRGQVVYLGDGAPSAGELKVDSIAARVRPVLSDKQAELRFMGAGPSIDELVLGGLAEELSASYERLAAGNGSLAQRALVLAKSLDAPLLTNARLTLPAGFVDVFPRKLPALRAGEEIVLVGRLAGAPSAESATVELSGEFDGMQNLEARALSFTATPGADRKVVARRWATERISELGRRADDDAAKETVALSQQYHVQSRLTSLLVLENDRMFAAFGIPRTQGKFGLTSEVETVRGGLGGTSPDPIGDSFGTGGLGLSGVGEGGGGTGQGFGAGHGRLGSFRDGIGIGSRAGQLRAAPTLRMGATTVSGRLPPAVIQRIVRQNFGRFRFCYEQGLKSSPNLTGRVVARFVIGRNGSVVNVGNGGSDLPNAEVVSCVLSGFRGLSFPEPEGGVVTVTYPIMFSNGNGSSSTAPVFSRSHDWGVASWIGKGDEAWRSAGKETLETLAKASMEAPESRRAREAWVTGLLVRGRFEEALREASKYVELDPDRARAHELYAEAAAALAEDDTALVALDTQSELDPSNAKAHWRTARAFEAAGDERRACAHFRSYAELLPRDLGATYDALRCRARVLGEREAVLAALAAQKDPSERLVSLRKALEKGETLVYADGFSWGERISTKLTCAEGVEGCPRVVLIDPAGRVMTPIVPGTGRSSASSIAASASSGTYRVLVTGGLPAAKGELVVRLDGTPRTFEVRGGKGARTAAVISVDS</sequence>
<feature type="chain" id="PRO_5021004551" evidence="2">
    <location>
        <begin position="25"/>
        <end position="1131"/>
    </location>
</feature>
<dbReference type="Proteomes" id="UP000309215">
    <property type="component" value="Unassembled WGS sequence"/>
</dbReference>
<feature type="signal peptide" evidence="2">
    <location>
        <begin position="1"/>
        <end position="24"/>
    </location>
</feature>
<dbReference type="PANTHER" id="PTHR45737">
    <property type="entry name" value="VON WILLEBRAND FACTOR A DOMAIN-CONTAINING PROTEIN 5A"/>
    <property type="match status" value="1"/>
</dbReference>
<evidence type="ECO:0000313" key="6">
    <source>
        <dbReference type="Proteomes" id="UP000309215"/>
    </source>
</evidence>
<dbReference type="InterPro" id="IPR036465">
    <property type="entry name" value="vWFA_dom_sf"/>
</dbReference>
<dbReference type="PROSITE" id="PS50234">
    <property type="entry name" value="VWFA"/>
    <property type="match status" value="1"/>
</dbReference>
<dbReference type="RefSeq" id="WP_136928503.1">
    <property type="nucleotide sequence ID" value="NZ_SSMQ01000007.1"/>
</dbReference>
<dbReference type="InterPro" id="IPR002035">
    <property type="entry name" value="VWF_A"/>
</dbReference>
<name>A0A4U1JFP0_9BACT</name>
<dbReference type="AlphaFoldDB" id="A0A4U1JFP0"/>
<dbReference type="SUPFAM" id="SSF53300">
    <property type="entry name" value="vWA-like"/>
    <property type="match status" value="1"/>
</dbReference>
<dbReference type="InterPro" id="IPR011990">
    <property type="entry name" value="TPR-like_helical_dom_sf"/>
</dbReference>
<dbReference type="InterPro" id="IPR049806">
    <property type="entry name" value="MasK-like_C"/>
</dbReference>
<feature type="domain" description="VIT" evidence="4">
    <location>
        <begin position="76"/>
        <end position="207"/>
    </location>
</feature>
<proteinExistence type="predicted"/>
<dbReference type="InterPro" id="IPR013694">
    <property type="entry name" value="VIT"/>
</dbReference>
<keyword evidence="2" id="KW-0732">Signal</keyword>
<dbReference type="NCBIfam" id="NF033768">
    <property type="entry name" value="myxo_SS_tail"/>
    <property type="match status" value="1"/>
</dbReference>
<evidence type="ECO:0000259" key="4">
    <source>
        <dbReference type="PROSITE" id="PS51468"/>
    </source>
</evidence>
<dbReference type="Gene3D" id="1.25.40.10">
    <property type="entry name" value="Tetratricopeptide repeat domain"/>
    <property type="match status" value="1"/>
</dbReference>
<evidence type="ECO:0000256" key="2">
    <source>
        <dbReference type="SAM" id="SignalP"/>
    </source>
</evidence>
<organism evidence="5 6">
    <name type="scientific">Polyangium fumosum</name>
    <dbReference type="NCBI Taxonomy" id="889272"/>
    <lineage>
        <taxon>Bacteria</taxon>
        <taxon>Pseudomonadati</taxon>
        <taxon>Myxococcota</taxon>
        <taxon>Polyangia</taxon>
        <taxon>Polyangiales</taxon>
        <taxon>Polyangiaceae</taxon>
        <taxon>Polyangium</taxon>
    </lineage>
</organism>
<dbReference type="PROSITE" id="PS51468">
    <property type="entry name" value="VIT"/>
    <property type="match status" value="1"/>
</dbReference>
<feature type="domain" description="VWFA" evidence="3">
    <location>
        <begin position="328"/>
        <end position="517"/>
    </location>
</feature>
<evidence type="ECO:0000259" key="3">
    <source>
        <dbReference type="PROSITE" id="PS50234"/>
    </source>
</evidence>
<feature type="region of interest" description="Disordered" evidence="1">
    <location>
        <begin position="657"/>
        <end position="694"/>
    </location>
</feature>
<evidence type="ECO:0000313" key="5">
    <source>
        <dbReference type="EMBL" id="TKD10103.1"/>
    </source>
</evidence>
<dbReference type="SUPFAM" id="SSF48452">
    <property type="entry name" value="TPR-like"/>
    <property type="match status" value="1"/>
</dbReference>
<gene>
    <name evidence="5" type="ORF">E8A74_08775</name>
</gene>
<keyword evidence="6" id="KW-1185">Reference proteome</keyword>
<accession>A0A4U1JFP0</accession>
<comment type="caution">
    <text evidence="5">The sequence shown here is derived from an EMBL/GenBank/DDBJ whole genome shotgun (WGS) entry which is preliminary data.</text>
</comment>
<dbReference type="PROSITE" id="PS51257">
    <property type="entry name" value="PROKAR_LIPOPROTEIN"/>
    <property type="match status" value="1"/>
</dbReference>
<dbReference type="PANTHER" id="PTHR45737:SF6">
    <property type="entry name" value="VON WILLEBRAND FACTOR A DOMAIN-CONTAINING PROTEIN 5A"/>
    <property type="match status" value="1"/>
</dbReference>
<feature type="compositionally biased region" description="Gly residues" evidence="1">
    <location>
        <begin position="671"/>
        <end position="694"/>
    </location>
</feature>